<keyword evidence="2" id="KW-1185">Reference proteome</keyword>
<dbReference type="GeneID" id="27903878"/>
<evidence type="ECO:0000313" key="1">
    <source>
        <dbReference type="EMBL" id="EMF09215.1"/>
    </source>
</evidence>
<dbReference type="RefSeq" id="XP_016757336.1">
    <property type="nucleotide sequence ID" value="XM_016906741.1"/>
</dbReference>
<dbReference type="SUPFAM" id="SSF52047">
    <property type="entry name" value="RNI-like"/>
    <property type="match status" value="1"/>
</dbReference>
<name>N1QD76_SPHMS</name>
<dbReference type="OrthoDB" id="3637419at2759"/>
<reference evidence="1 2" key="1">
    <citation type="journal article" date="2012" name="PLoS Pathog.">
        <title>Diverse lifestyles and strategies of plant pathogenesis encoded in the genomes of eighteen Dothideomycetes fungi.</title>
        <authorList>
            <person name="Ohm R.A."/>
            <person name="Feau N."/>
            <person name="Henrissat B."/>
            <person name="Schoch C.L."/>
            <person name="Horwitz B.A."/>
            <person name="Barry K.W."/>
            <person name="Condon B.J."/>
            <person name="Copeland A.C."/>
            <person name="Dhillon B."/>
            <person name="Glaser F."/>
            <person name="Hesse C.N."/>
            <person name="Kosti I."/>
            <person name="LaButti K."/>
            <person name="Lindquist E.A."/>
            <person name="Lucas S."/>
            <person name="Salamov A.A."/>
            <person name="Bradshaw R.E."/>
            <person name="Ciuffetti L."/>
            <person name="Hamelin R.C."/>
            <person name="Kema G.H.J."/>
            <person name="Lawrence C."/>
            <person name="Scott J.A."/>
            <person name="Spatafora J.W."/>
            <person name="Turgeon B.G."/>
            <person name="de Wit P.J.G.M."/>
            <person name="Zhong S."/>
            <person name="Goodwin S.B."/>
            <person name="Grigoriev I.V."/>
        </authorList>
    </citation>
    <scope>NUCLEOTIDE SEQUENCE [LARGE SCALE GENOMIC DNA]</scope>
    <source>
        <strain evidence="1 2">SO2202</strain>
    </source>
</reference>
<dbReference type="AlphaFoldDB" id="N1QD76"/>
<accession>N1QD76</accession>
<evidence type="ECO:0000313" key="2">
    <source>
        <dbReference type="Proteomes" id="UP000016931"/>
    </source>
</evidence>
<proteinExistence type="predicted"/>
<dbReference type="HOGENOM" id="CLU_588161_0_0_1"/>
<organism evidence="1 2">
    <name type="scientific">Sphaerulina musiva (strain SO2202)</name>
    <name type="common">Poplar stem canker fungus</name>
    <name type="synonym">Septoria musiva</name>
    <dbReference type="NCBI Taxonomy" id="692275"/>
    <lineage>
        <taxon>Eukaryota</taxon>
        <taxon>Fungi</taxon>
        <taxon>Dikarya</taxon>
        <taxon>Ascomycota</taxon>
        <taxon>Pezizomycotina</taxon>
        <taxon>Dothideomycetes</taxon>
        <taxon>Dothideomycetidae</taxon>
        <taxon>Mycosphaerellales</taxon>
        <taxon>Mycosphaerellaceae</taxon>
        <taxon>Sphaerulina</taxon>
    </lineage>
</organism>
<gene>
    <name evidence="1" type="ORF">SEPMUDRAFT_151323</name>
</gene>
<sequence length="465" mass="53493">MFLTHRLPDEIHVQILSWLDGFMSNRTANFRALCLTNRNGYRLATPRLYQTIGFDVDGKGRPEHLQKLCIAILCNPTLLSHVDTLHQYVGRMIKPSCFPLRDHMGLCRTALSQSGLDASCYEPILEALADPRYIGSIGSIAFLIVLCRRLGTRSSVGTFKLYIRWHWKEDDILARTLSSLGQSPGLCTVKNIELHDVIDRQHCCGLSLAEIMVFLQLPSLRSLVISRLGRFDQEHPFTLDLPERFDSALESLEILIVWYMTYLEALLVLCPRLKSLTVRWPNRWLLRQYFDAKKIDDWERDWVILVNALEELENLETLQILHRTEDYLHSPFPGWDGTPLRSLCGLGTLKVLTISDIALVGIEGFDPGNSSHREGDDSFQQAGLASLLPESLRELTILHYDIRLAGAIRLLARDPMVAKLDKFTVYHCHQIVWTAQDWMEDPLLAEIPKNIRRHMYYEEPPYWDD</sequence>
<dbReference type="eggNOG" id="ENOG502R0US">
    <property type="taxonomic scope" value="Eukaryota"/>
</dbReference>
<dbReference type="EMBL" id="KB456269">
    <property type="protein sequence ID" value="EMF09215.1"/>
    <property type="molecule type" value="Genomic_DNA"/>
</dbReference>
<dbReference type="Proteomes" id="UP000016931">
    <property type="component" value="Unassembled WGS sequence"/>
</dbReference>
<protein>
    <submittedName>
        <fullName evidence="1">Uncharacterized protein</fullName>
    </submittedName>
</protein>